<dbReference type="Proteomes" id="UP000184300">
    <property type="component" value="Unassembled WGS sequence"/>
</dbReference>
<gene>
    <name evidence="2" type="ORF">ASPGLDRAFT_70023</name>
</gene>
<dbReference type="EMBL" id="KV878917">
    <property type="protein sequence ID" value="OJJ79466.1"/>
    <property type="molecule type" value="Genomic_DNA"/>
</dbReference>
<protein>
    <submittedName>
        <fullName evidence="2">Uncharacterized protein</fullName>
    </submittedName>
</protein>
<feature type="compositionally biased region" description="Low complexity" evidence="1">
    <location>
        <begin position="36"/>
        <end position="45"/>
    </location>
</feature>
<feature type="compositionally biased region" description="Basic residues" evidence="1">
    <location>
        <begin position="88"/>
        <end position="105"/>
    </location>
</feature>
<feature type="compositionally biased region" description="Low complexity" evidence="1">
    <location>
        <begin position="1"/>
        <end position="13"/>
    </location>
</feature>
<evidence type="ECO:0000313" key="3">
    <source>
        <dbReference type="Proteomes" id="UP000184300"/>
    </source>
</evidence>
<evidence type="ECO:0000313" key="2">
    <source>
        <dbReference type="EMBL" id="OJJ79466.1"/>
    </source>
</evidence>
<sequence>MSSERCSSRSTYSPPSLAQHETPSELLEHQQKRQRQQQQQQQQQQPRSDDPESPMKPKRRRRLPTTDDGPPKNQIFYFVDSNSSSREKRAHVMRHHVQEKRRQRKASNADSDSDRMSSQGVRYVPWQDQALEHEDHRLGAAQDGGINGFSSGSSSVFRAGYPPLKPSSHSLAHIQSTLPVYDIPRKESISSLPVGLSQEDLELADFWNTRLTYWSGQNKHMKDHIFRTAMGHPLTFQAVVLTYCARWKAQLYNLPEGFEVQRHVGQAARGVEEALAGIIPIHEDHLAMALTGMALQEERFGQKSIARAYIDRAVQILRSRAGSNNAVEVFLHYVRYIMTPPNPGFGIDSDGKQWLLTFLRGAEELMREHNTPAYLSVVPQRREAFQMDSPLFPLLSSGPRPSQVPIEARMYVVKDAPTQEITRTAALIYITAALWDVQDSPSKMRRFLSQAVIIAHEHALDRSQACETLVWLLLEERWDADLRDAERGWSTGELLKTHKQLRPDLQFQFTEILMSFLMMTPPIRGISMFAEELNS</sequence>
<organism evidence="2 3">
    <name type="scientific">Aspergillus glaucus CBS 516.65</name>
    <dbReference type="NCBI Taxonomy" id="1160497"/>
    <lineage>
        <taxon>Eukaryota</taxon>
        <taxon>Fungi</taxon>
        <taxon>Dikarya</taxon>
        <taxon>Ascomycota</taxon>
        <taxon>Pezizomycotina</taxon>
        <taxon>Eurotiomycetes</taxon>
        <taxon>Eurotiomycetidae</taxon>
        <taxon>Eurotiales</taxon>
        <taxon>Aspergillaceae</taxon>
        <taxon>Aspergillus</taxon>
        <taxon>Aspergillus subgen. Aspergillus</taxon>
    </lineage>
</organism>
<feature type="compositionally biased region" description="Basic and acidic residues" evidence="1">
    <location>
        <begin position="22"/>
        <end position="31"/>
    </location>
</feature>
<evidence type="ECO:0000256" key="1">
    <source>
        <dbReference type="SAM" id="MobiDB-lite"/>
    </source>
</evidence>
<proteinExistence type="predicted"/>
<dbReference type="PANTHER" id="PTHR37540">
    <property type="entry name" value="TRANSCRIPTION FACTOR (ACR-2), PUTATIVE-RELATED-RELATED"/>
    <property type="match status" value="1"/>
</dbReference>
<dbReference type="VEuPathDB" id="FungiDB:ASPGLDRAFT_70023"/>
<dbReference type="RefSeq" id="XP_022396164.1">
    <property type="nucleotide sequence ID" value="XM_022549429.1"/>
</dbReference>
<keyword evidence="3" id="KW-1185">Reference proteome</keyword>
<feature type="region of interest" description="Disordered" evidence="1">
    <location>
        <begin position="1"/>
        <end position="120"/>
    </location>
</feature>
<name>A0A1L9V6D4_ASPGL</name>
<dbReference type="OrthoDB" id="4206571at2759"/>
<dbReference type="PANTHER" id="PTHR37540:SF10">
    <property type="entry name" value="SIGMA-70 REGION 2 FAMILY PROTEIN"/>
    <property type="match status" value="1"/>
</dbReference>
<reference evidence="3" key="1">
    <citation type="journal article" date="2017" name="Genome Biol.">
        <title>Comparative genomics reveals high biological diversity and specific adaptations in the industrially and medically important fungal genus Aspergillus.</title>
        <authorList>
            <person name="de Vries R.P."/>
            <person name="Riley R."/>
            <person name="Wiebenga A."/>
            <person name="Aguilar-Osorio G."/>
            <person name="Amillis S."/>
            <person name="Uchima C.A."/>
            <person name="Anderluh G."/>
            <person name="Asadollahi M."/>
            <person name="Askin M."/>
            <person name="Barry K."/>
            <person name="Battaglia E."/>
            <person name="Bayram O."/>
            <person name="Benocci T."/>
            <person name="Braus-Stromeyer S.A."/>
            <person name="Caldana C."/>
            <person name="Canovas D."/>
            <person name="Cerqueira G.C."/>
            <person name="Chen F."/>
            <person name="Chen W."/>
            <person name="Choi C."/>
            <person name="Clum A."/>
            <person name="Dos Santos R.A."/>
            <person name="Damasio A.R."/>
            <person name="Diallinas G."/>
            <person name="Emri T."/>
            <person name="Fekete E."/>
            <person name="Flipphi M."/>
            <person name="Freyberg S."/>
            <person name="Gallo A."/>
            <person name="Gournas C."/>
            <person name="Habgood R."/>
            <person name="Hainaut M."/>
            <person name="Harispe M.L."/>
            <person name="Henrissat B."/>
            <person name="Hilden K.S."/>
            <person name="Hope R."/>
            <person name="Hossain A."/>
            <person name="Karabika E."/>
            <person name="Karaffa L."/>
            <person name="Karanyi Z."/>
            <person name="Krasevec N."/>
            <person name="Kuo A."/>
            <person name="Kusch H."/>
            <person name="LaButti K."/>
            <person name="Lagendijk E.L."/>
            <person name="Lapidus A."/>
            <person name="Levasseur A."/>
            <person name="Lindquist E."/>
            <person name="Lipzen A."/>
            <person name="Logrieco A.F."/>
            <person name="MacCabe A."/>
            <person name="Maekelae M.R."/>
            <person name="Malavazi I."/>
            <person name="Melin P."/>
            <person name="Meyer V."/>
            <person name="Mielnichuk N."/>
            <person name="Miskei M."/>
            <person name="Molnar A.P."/>
            <person name="Mule G."/>
            <person name="Ngan C.Y."/>
            <person name="Orejas M."/>
            <person name="Orosz E."/>
            <person name="Ouedraogo J.P."/>
            <person name="Overkamp K.M."/>
            <person name="Park H.-S."/>
            <person name="Perrone G."/>
            <person name="Piumi F."/>
            <person name="Punt P.J."/>
            <person name="Ram A.F."/>
            <person name="Ramon A."/>
            <person name="Rauscher S."/>
            <person name="Record E."/>
            <person name="Riano-Pachon D.M."/>
            <person name="Robert V."/>
            <person name="Roehrig J."/>
            <person name="Ruller R."/>
            <person name="Salamov A."/>
            <person name="Salih N.S."/>
            <person name="Samson R.A."/>
            <person name="Sandor E."/>
            <person name="Sanguinetti M."/>
            <person name="Schuetze T."/>
            <person name="Sepcic K."/>
            <person name="Shelest E."/>
            <person name="Sherlock G."/>
            <person name="Sophianopoulou V."/>
            <person name="Squina F.M."/>
            <person name="Sun H."/>
            <person name="Susca A."/>
            <person name="Todd R.B."/>
            <person name="Tsang A."/>
            <person name="Unkles S.E."/>
            <person name="van de Wiele N."/>
            <person name="van Rossen-Uffink D."/>
            <person name="Oliveira J.V."/>
            <person name="Vesth T.C."/>
            <person name="Visser J."/>
            <person name="Yu J.-H."/>
            <person name="Zhou M."/>
            <person name="Andersen M.R."/>
            <person name="Archer D.B."/>
            <person name="Baker S.E."/>
            <person name="Benoit I."/>
            <person name="Brakhage A.A."/>
            <person name="Braus G.H."/>
            <person name="Fischer R."/>
            <person name="Frisvad J.C."/>
            <person name="Goldman G.H."/>
            <person name="Houbraken J."/>
            <person name="Oakley B."/>
            <person name="Pocsi I."/>
            <person name="Scazzocchio C."/>
            <person name="Seiboth B."/>
            <person name="vanKuyk P.A."/>
            <person name="Wortman J."/>
            <person name="Dyer P.S."/>
            <person name="Grigoriev I.V."/>
        </authorList>
    </citation>
    <scope>NUCLEOTIDE SEQUENCE [LARGE SCALE GENOMIC DNA]</scope>
    <source>
        <strain evidence="3">CBS 516.65</strain>
    </source>
</reference>
<feature type="compositionally biased region" description="Polar residues" evidence="1">
    <location>
        <begin position="106"/>
        <end position="120"/>
    </location>
</feature>
<dbReference type="AlphaFoldDB" id="A0A1L9V6D4"/>
<accession>A0A1L9V6D4</accession>
<dbReference type="GeneID" id="34465689"/>